<dbReference type="RefSeq" id="WP_306952000.1">
    <property type="nucleotide sequence ID" value="NZ_CP132977.1"/>
</dbReference>
<dbReference type="EMBL" id="CP132977">
    <property type="protein sequence ID" value="WMD24015.1"/>
    <property type="molecule type" value="Genomic_DNA"/>
</dbReference>
<name>A0ABY9MBA7_9BURK</name>
<dbReference type="Proteomes" id="UP001234798">
    <property type="component" value="Plasmid unnamed"/>
</dbReference>
<accession>A0ABY9MBA7</accession>
<evidence type="ECO:0000313" key="2">
    <source>
        <dbReference type="Proteomes" id="UP001234798"/>
    </source>
</evidence>
<keyword evidence="2" id="KW-1185">Reference proteome</keyword>
<protein>
    <recommendedName>
        <fullName evidence="3">Phage protein</fullName>
    </recommendedName>
</protein>
<gene>
    <name evidence="1" type="ORF">RAS12_30755</name>
</gene>
<sequence>MKNSWTYKQLTAAAERELRMLAAKAADPDPAEQSRRAAVAHGVFMLWHNATTQCNVMQDRVRFEALIKEIACHAPSNDDHTNFLEICRPDGDTYLLPFGPMSGGKQTLAIGAEVDGRHRQDDAPKVTATSEIVSTVFCEELGLIAVQRDASYSKAAIVHLDHEPSDEDLRLIEAALKRAHSPTN</sequence>
<proteinExistence type="predicted"/>
<evidence type="ECO:0008006" key="3">
    <source>
        <dbReference type="Google" id="ProtNLM"/>
    </source>
</evidence>
<geneLocation type="plasmid" evidence="1 2">
    <name>unnamed</name>
</geneLocation>
<organism evidence="1 2">
    <name type="scientific">Achromobacter seleniivolatilans</name>
    <dbReference type="NCBI Taxonomy" id="3047478"/>
    <lineage>
        <taxon>Bacteria</taxon>
        <taxon>Pseudomonadati</taxon>
        <taxon>Pseudomonadota</taxon>
        <taxon>Betaproteobacteria</taxon>
        <taxon>Burkholderiales</taxon>
        <taxon>Alcaligenaceae</taxon>
        <taxon>Achromobacter</taxon>
    </lineage>
</organism>
<reference evidence="1 2" key="1">
    <citation type="submission" date="2023-08" db="EMBL/GenBank/DDBJ databases">
        <title>Achromobacter seleniivolatilans sp. nov., isolated from seleniferous soil.</title>
        <authorList>
            <person name="Zhang S."/>
            <person name="Li K."/>
            <person name="Peng J."/>
            <person name="Zhao Q."/>
            <person name="Wang H."/>
            <person name="Guo Y."/>
        </authorList>
    </citation>
    <scope>NUCLEOTIDE SEQUENCE [LARGE SCALE GENOMIC DNA]</scope>
    <source>
        <strain evidence="1 2">R39</strain>
        <plasmid evidence="1 2">unnamed</plasmid>
    </source>
</reference>
<keyword evidence="1" id="KW-0614">Plasmid</keyword>
<evidence type="ECO:0000313" key="1">
    <source>
        <dbReference type="EMBL" id="WMD24015.1"/>
    </source>
</evidence>